<dbReference type="AlphaFoldDB" id="A0A8S3K159"/>
<accession>A0A8S3K159</accession>
<reference evidence="1" key="1">
    <citation type="submission" date="2021-02" db="EMBL/GenBank/DDBJ databases">
        <authorList>
            <person name="Nowell W R."/>
        </authorList>
    </citation>
    <scope>NUCLEOTIDE SEQUENCE</scope>
</reference>
<feature type="non-terminal residue" evidence="1">
    <location>
        <position position="33"/>
    </location>
</feature>
<evidence type="ECO:0000313" key="1">
    <source>
        <dbReference type="EMBL" id="CAF5224536.1"/>
    </source>
</evidence>
<organism evidence="1 2">
    <name type="scientific">Rotaria magnacalcarata</name>
    <dbReference type="NCBI Taxonomy" id="392030"/>
    <lineage>
        <taxon>Eukaryota</taxon>
        <taxon>Metazoa</taxon>
        <taxon>Spiralia</taxon>
        <taxon>Gnathifera</taxon>
        <taxon>Rotifera</taxon>
        <taxon>Eurotatoria</taxon>
        <taxon>Bdelloidea</taxon>
        <taxon>Philodinida</taxon>
        <taxon>Philodinidae</taxon>
        <taxon>Rotaria</taxon>
    </lineage>
</organism>
<proteinExistence type="predicted"/>
<dbReference type="Proteomes" id="UP000676336">
    <property type="component" value="Unassembled WGS sequence"/>
</dbReference>
<sequence length="33" mass="3608">MGSSTPMSSSHMYLVIATAIWMNQTVHTPKQTA</sequence>
<name>A0A8S3K159_9BILA</name>
<protein>
    <submittedName>
        <fullName evidence="1">Uncharacterized protein</fullName>
    </submittedName>
</protein>
<evidence type="ECO:0000313" key="2">
    <source>
        <dbReference type="Proteomes" id="UP000676336"/>
    </source>
</evidence>
<comment type="caution">
    <text evidence="1">The sequence shown here is derived from an EMBL/GenBank/DDBJ whole genome shotgun (WGS) entry which is preliminary data.</text>
</comment>
<gene>
    <name evidence="1" type="ORF">SMN809_LOCUS83848</name>
</gene>
<dbReference type="EMBL" id="CAJOBI010357256">
    <property type="protein sequence ID" value="CAF5224536.1"/>
    <property type="molecule type" value="Genomic_DNA"/>
</dbReference>